<feature type="region of interest" description="Disordered" evidence="1">
    <location>
        <begin position="47"/>
        <end position="98"/>
    </location>
</feature>
<feature type="compositionally biased region" description="Basic and acidic residues" evidence="1">
    <location>
        <begin position="83"/>
        <end position="98"/>
    </location>
</feature>
<evidence type="ECO:0000313" key="2">
    <source>
        <dbReference type="EMBL" id="EJK60945.1"/>
    </source>
</evidence>
<evidence type="ECO:0000313" key="3">
    <source>
        <dbReference type="Proteomes" id="UP000266841"/>
    </source>
</evidence>
<keyword evidence="3" id="KW-1185">Reference proteome</keyword>
<feature type="region of interest" description="Disordered" evidence="1">
    <location>
        <begin position="1"/>
        <end position="30"/>
    </location>
</feature>
<sequence length="173" mass="19195">MRHRHRSLIDASRDATDATRGKKQGRARLASAVASVAVGRLCDIGEKDNRHRATSLHTSQPTSRAGRPPNSGGEESPSIAAPRRIDRSSEREAEVDQDKSKILHEVWPVWLPNSAFATDCFRAGLFQKRTMVRSCEQAYYGEGDERATCTQLSPLEALDDDSLFRIVSFADVK</sequence>
<dbReference type="AlphaFoldDB" id="K0S6N0"/>
<feature type="non-terminal residue" evidence="2">
    <location>
        <position position="173"/>
    </location>
</feature>
<organism evidence="2 3">
    <name type="scientific">Thalassiosira oceanica</name>
    <name type="common">Marine diatom</name>
    <dbReference type="NCBI Taxonomy" id="159749"/>
    <lineage>
        <taxon>Eukaryota</taxon>
        <taxon>Sar</taxon>
        <taxon>Stramenopiles</taxon>
        <taxon>Ochrophyta</taxon>
        <taxon>Bacillariophyta</taxon>
        <taxon>Coscinodiscophyceae</taxon>
        <taxon>Thalassiosirophycidae</taxon>
        <taxon>Thalassiosirales</taxon>
        <taxon>Thalassiosiraceae</taxon>
        <taxon>Thalassiosira</taxon>
    </lineage>
</organism>
<name>K0S6N0_THAOC</name>
<gene>
    <name evidence="2" type="ORF">THAOC_18633</name>
</gene>
<accession>K0S6N0</accession>
<reference evidence="2 3" key="1">
    <citation type="journal article" date="2012" name="Genome Biol.">
        <title>Genome and low-iron response of an oceanic diatom adapted to chronic iron limitation.</title>
        <authorList>
            <person name="Lommer M."/>
            <person name="Specht M."/>
            <person name="Roy A.S."/>
            <person name="Kraemer L."/>
            <person name="Andreson R."/>
            <person name="Gutowska M.A."/>
            <person name="Wolf J."/>
            <person name="Bergner S.V."/>
            <person name="Schilhabel M.B."/>
            <person name="Klostermeier U.C."/>
            <person name="Beiko R.G."/>
            <person name="Rosenstiel P."/>
            <person name="Hippler M."/>
            <person name="Laroche J."/>
        </authorList>
    </citation>
    <scope>NUCLEOTIDE SEQUENCE [LARGE SCALE GENOMIC DNA]</scope>
    <source>
        <strain evidence="2 3">CCMP1005</strain>
    </source>
</reference>
<proteinExistence type="predicted"/>
<comment type="caution">
    <text evidence="2">The sequence shown here is derived from an EMBL/GenBank/DDBJ whole genome shotgun (WGS) entry which is preliminary data.</text>
</comment>
<dbReference type="EMBL" id="AGNL01020553">
    <property type="protein sequence ID" value="EJK60945.1"/>
    <property type="molecule type" value="Genomic_DNA"/>
</dbReference>
<protein>
    <submittedName>
        <fullName evidence="2">Uncharacterized protein</fullName>
    </submittedName>
</protein>
<dbReference type="Proteomes" id="UP000266841">
    <property type="component" value="Unassembled WGS sequence"/>
</dbReference>
<evidence type="ECO:0000256" key="1">
    <source>
        <dbReference type="SAM" id="MobiDB-lite"/>
    </source>
</evidence>
<feature type="compositionally biased region" description="Basic and acidic residues" evidence="1">
    <location>
        <begin position="7"/>
        <end position="20"/>
    </location>
</feature>